<reference evidence="2" key="1">
    <citation type="submission" date="2022-01" db="EMBL/GenBank/DDBJ databases">
        <authorList>
            <person name="Wang Y."/>
        </authorList>
    </citation>
    <scope>NUCLEOTIDE SEQUENCE</scope>
    <source>
        <strain evidence="2">WB101</strain>
    </source>
</reference>
<keyword evidence="3" id="KW-1185">Reference proteome</keyword>
<feature type="transmembrane region" description="Helical" evidence="1">
    <location>
        <begin position="12"/>
        <end position="31"/>
    </location>
</feature>
<feature type="transmembrane region" description="Helical" evidence="1">
    <location>
        <begin position="76"/>
        <end position="99"/>
    </location>
</feature>
<evidence type="ECO:0000313" key="3">
    <source>
        <dbReference type="Proteomes" id="UP001165366"/>
    </source>
</evidence>
<evidence type="ECO:0000313" key="2">
    <source>
        <dbReference type="EMBL" id="MCG2588377.1"/>
    </source>
</evidence>
<organism evidence="2 3">
    <name type="scientific">Rhodohalobacter sulfatireducens</name>
    <dbReference type="NCBI Taxonomy" id="2911366"/>
    <lineage>
        <taxon>Bacteria</taxon>
        <taxon>Pseudomonadati</taxon>
        <taxon>Balneolota</taxon>
        <taxon>Balneolia</taxon>
        <taxon>Balneolales</taxon>
        <taxon>Balneolaceae</taxon>
        <taxon>Rhodohalobacter</taxon>
    </lineage>
</organism>
<keyword evidence="1" id="KW-1133">Transmembrane helix</keyword>
<keyword evidence="1" id="KW-0812">Transmembrane</keyword>
<reference evidence="2" key="2">
    <citation type="submission" date="2024-05" db="EMBL/GenBank/DDBJ databases">
        <title>Rhodohalobacter halophilus gen. nov., sp. nov., a moderately halophilic member of the family Balneolaceae.</title>
        <authorList>
            <person name="Xia J."/>
        </authorList>
    </citation>
    <scope>NUCLEOTIDE SEQUENCE</scope>
    <source>
        <strain evidence="2">WB101</strain>
    </source>
</reference>
<dbReference type="Proteomes" id="UP001165366">
    <property type="component" value="Unassembled WGS sequence"/>
</dbReference>
<name>A0ABS9KC01_9BACT</name>
<keyword evidence="1" id="KW-0472">Membrane</keyword>
<gene>
    <name evidence="2" type="ORF">L6773_07375</name>
</gene>
<sequence length="276" mass="30073">MKERTKTIINWMIPIIVAGIVLLSITVPRAFEPFSNTVESTGHLLTYPSAPLLGYTTINAINQFAGDTTIEGLNSALLFVMTGIAIILVIAPTFMAFGFKKRENSEKLLQPVRWHLGTGIVIAAVTIGFYSAISVSAYESQNVASIERQHTLAQLQSEMLDLYFNASAKAILPQENGGGGGHFTTFAADNGSTRPIQLSDLNRYDPGSQFDFVISENITDSTITIVGISNLEGNNPDFQNADGSTGHIQIRLTVNPYEDSGFNVRRENEYLYASGQ</sequence>
<dbReference type="RefSeq" id="WP_237853219.1">
    <property type="nucleotide sequence ID" value="NZ_JAKLWS010000007.1"/>
</dbReference>
<feature type="transmembrane region" description="Helical" evidence="1">
    <location>
        <begin position="111"/>
        <end position="133"/>
    </location>
</feature>
<accession>A0ABS9KC01</accession>
<comment type="caution">
    <text evidence="2">The sequence shown here is derived from an EMBL/GenBank/DDBJ whole genome shotgun (WGS) entry which is preliminary data.</text>
</comment>
<dbReference type="EMBL" id="JAKLWS010000007">
    <property type="protein sequence ID" value="MCG2588377.1"/>
    <property type="molecule type" value="Genomic_DNA"/>
</dbReference>
<protein>
    <submittedName>
        <fullName evidence="2">Uncharacterized protein</fullName>
    </submittedName>
</protein>
<evidence type="ECO:0000256" key="1">
    <source>
        <dbReference type="SAM" id="Phobius"/>
    </source>
</evidence>
<proteinExistence type="predicted"/>